<keyword evidence="3" id="KW-1185">Reference proteome</keyword>
<reference evidence="2" key="1">
    <citation type="submission" date="2022-06" db="EMBL/GenBank/DDBJ databases">
        <authorList>
            <person name="Dietemann V."/>
            <person name="Ory F."/>
            <person name="Dainat B."/>
            <person name="Oberhansli S."/>
        </authorList>
    </citation>
    <scope>NUCLEOTIDE SEQUENCE</scope>
    <source>
        <strain evidence="2">Ena-SAMPLE-TAB-26-04-2022-14:26:32:270-5432</strain>
    </source>
</reference>
<comment type="caution">
    <text evidence="2">The sequence shown here is derived from an EMBL/GenBank/DDBJ whole genome shotgun (WGS) entry which is preliminary data.</text>
</comment>
<sequence length="238" mass="26856">MNIHYLQHVPFEGPEQVSAWAEQKGHQLRGSLLYENGRLPSTSEFDMLVILGGPMGAYDEERFLWLGQEKKLIQESVRRNKLVLGICLGAQLLAEALGGRVYRNEEKEIGWYPVTLTEESRESSFFQELPDIFVPFHWHGDTFALPPGAKHIARSAGCVHQAFEYADCAIGLQFHLESSESSIRRLIQHCPGDIGQGRFIQRPEDMVGQAELLDASNAILFLLLDALEKKYGIMDKSL</sequence>
<keyword evidence="2" id="KW-0315">Glutamine amidotransferase</keyword>
<dbReference type="InterPro" id="IPR044992">
    <property type="entry name" value="ChyE-like"/>
</dbReference>
<evidence type="ECO:0000313" key="3">
    <source>
        <dbReference type="Proteomes" id="UP001154322"/>
    </source>
</evidence>
<dbReference type="Proteomes" id="UP001154322">
    <property type="component" value="Unassembled WGS sequence"/>
</dbReference>
<dbReference type="InterPro" id="IPR029062">
    <property type="entry name" value="Class_I_gatase-like"/>
</dbReference>
<dbReference type="PANTHER" id="PTHR42695">
    <property type="entry name" value="GLUTAMINE AMIDOTRANSFERASE YLR126C-RELATED"/>
    <property type="match status" value="1"/>
</dbReference>
<dbReference type="Pfam" id="PF00117">
    <property type="entry name" value="GATase"/>
    <property type="match status" value="1"/>
</dbReference>
<dbReference type="Gene3D" id="3.40.50.880">
    <property type="match status" value="1"/>
</dbReference>
<evidence type="ECO:0000259" key="1">
    <source>
        <dbReference type="Pfam" id="PF00117"/>
    </source>
</evidence>
<dbReference type="CDD" id="cd01741">
    <property type="entry name" value="GATase1_1"/>
    <property type="match status" value="1"/>
</dbReference>
<accession>A0ABM9FWP6</accession>
<name>A0ABM9FWP6_9BACL</name>
<organism evidence="2 3">
    <name type="scientific">Paenibacillus melissococcoides</name>
    <dbReference type="NCBI Taxonomy" id="2912268"/>
    <lineage>
        <taxon>Bacteria</taxon>
        <taxon>Bacillati</taxon>
        <taxon>Bacillota</taxon>
        <taxon>Bacilli</taxon>
        <taxon>Bacillales</taxon>
        <taxon>Paenibacillaceae</taxon>
        <taxon>Paenibacillus</taxon>
    </lineage>
</organism>
<dbReference type="PROSITE" id="PS51273">
    <property type="entry name" value="GATASE_TYPE_1"/>
    <property type="match status" value="1"/>
</dbReference>
<dbReference type="SUPFAM" id="SSF52317">
    <property type="entry name" value="Class I glutamine amidotransferase-like"/>
    <property type="match status" value="1"/>
</dbReference>
<gene>
    <name evidence="2" type="ORF">WJ0W_000643</name>
</gene>
<feature type="domain" description="Glutamine amidotransferase" evidence="1">
    <location>
        <begin position="42"/>
        <end position="181"/>
    </location>
</feature>
<protein>
    <submittedName>
        <fullName evidence="2">Type 1 glutamine amidotransferase</fullName>
    </submittedName>
</protein>
<evidence type="ECO:0000313" key="2">
    <source>
        <dbReference type="EMBL" id="CAH8243402.1"/>
    </source>
</evidence>
<dbReference type="RefSeq" id="WP_213429184.1">
    <property type="nucleotide sequence ID" value="NZ_AP031286.1"/>
</dbReference>
<dbReference type="InterPro" id="IPR017926">
    <property type="entry name" value="GATASE"/>
</dbReference>
<dbReference type="EMBL" id="CALYLO010000001">
    <property type="protein sequence ID" value="CAH8243402.1"/>
    <property type="molecule type" value="Genomic_DNA"/>
</dbReference>
<proteinExistence type="predicted"/>
<dbReference type="PANTHER" id="PTHR42695:SF5">
    <property type="entry name" value="GLUTAMINE AMIDOTRANSFERASE YLR126C-RELATED"/>
    <property type="match status" value="1"/>
</dbReference>